<dbReference type="Pfam" id="PF04860">
    <property type="entry name" value="Phage_portal"/>
    <property type="match status" value="1"/>
</dbReference>
<evidence type="ECO:0000313" key="2">
    <source>
        <dbReference type="Proteomes" id="UP000236731"/>
    </source>
</evidence>
<dbReference type="EMBL" id="FNUT01000019">
    <property type="protein sequence ID" value="SEG75946.1"/>
    <property type="molecule type" value="Genomic_DNA"/>
</dbReference>
<dbReference type="Proteomes" id="UP000236731">
    <property type="component" value="Unassembled WGS sequence"/>
</dbReference>
<keyword evidence="2" id="KW-1185">Reference proteome</keyword>
<sequence>MASFGQYVNKALGFNPQKREYENQLNAILYGNLINFKDVVFYNYCREDFILKGYKSNAEVYSIVKKIVDKLSFAPLYLYEEKEDNKSLRYKSCKKSVDKVEHAKYNIYRTKALDFVNDNNNFSKLIEQPNEHQSWNELIELFRIFYFVQGEAFLYRETADDSDIALSIHVCPANLMEPVFGGTINDPITGWKLNLLNGQIRKLDAKDVFQLKMANPEFDSMGSQLRGMSPLQAGQKYLQLDDTAVKAWLNSTVNEGAKGLISPNHADPKLWLTPNQVDSLQNSIEEKIHGAENKNKIVASAMPIQYTAIGLSPQALAIVDGLKYSNVKLCDLWGVPPVLFDPNPTYQNMKEAKERFVNEVIIPYLNKEEEGLNRWLTEPFKRADKKNYVLDYDTSVYDELKLDLEERRALSEILSINEMRVLEGWEEIEDSDAANQVFIASGKVPLNEFDMGLTLNDDLNK</sequence>
<proteinExistence type="predicted"/>
<dbReference type="RefSeq" id="WP_103908019.1">
    <property type="nucleotide sequence ID" value="NZ_CP049246.1"/>
</dbReference>
<dbReference type="InterPro" id="IPR006944">
    <property type="entry name" value="Phage/GTA_portal"/>
</dbReference>
<evidence type="ECO:0000313" key="1">
    <source>
        <dbReference type="EMBL" id="SEG75946.1"/>
    </source>
</evidence>
<name>A0A1H6CU66_9SPHI</name>
<dbReference type="AlphaFoldDB" id="A0A1H6CU66"/>
<organism evidence="1 2">
    <name type="scientific">Sphingobacterium lactis</name>
    <dbReference type="NCBI Taxonomy" id="797291"/>
    <lineage>
        <taxon>Bacteria</taxon>
        <taxon>Pseudomonadati</taxon>
        <taxon>Bacteroidota</taxon>
        <taxon>Sphingobacteriia</taxon>
        <taxon>Sphingobacteriales</taxon>
        <taxon>Sphingobacteriaceae</taxon>
        <taxon>Sphingobacterium</taxon>
    </lineage>
</organism>
<protein>
    <submittedName>
        <fullName evidence="1">Phage portal protein BeeE</fullName>
    </submittedName>
</protein>
<dbReference type="OrthoDB" id="939858at2"/>
<reference evidence="2" key="1">
    <citation type="submission" date="2016-10" db="EMBL/GenBank/DDBJ databases">
        <authorList>
            <person name="Varghese N."/>
            <person name="Submissions S."/>
        </authorList>
    </citation>
    <scope>NUCLEOTIDE SEQUENCE [LARGE SCALE GENOMIC DNA]</scope>
    <source>
        <strain evidence="2">DSM 22361</strain>
    </source>
</reference>
<accession>A0A1H6CU66</accession>
<gene>
    <name evidence="1" type="ORF">SAMN05421877_11957</name>
</gene>